<dbReference type="SUPFAM" id="SSF53187">
    <property type="entry name" value="Zn-dependent exopeptidases"/>
    <property type="match status" value="1"/>
</dbReference>
<feature type="active site" description="Proton donor/acceptor" evidence="3">
    <location>
        <position position="384"/>
    </location>
</feature>
<dbReference type="InterPro" id="IPR050821">
    <property type="entry name" value="Cytosolic_carboxypeptidase"/>
</dbReference>
<evidence type="ECO:0000313" key="6">
    <source>
        <dbReference type="EnsemblMetazoa" id="SMAR011087-PA"/>
    </source>
</evidence>
<dbReference type="eggNOG" id="KOG3641">
    <property type="taxonomic scope" value="Eukaryota"/>
</dbReference>
<evidence type="ECO:0000259" key="5">
    <source>
        <dbReference type="PROSITE" id="PS52035"/>
    </source>
</evidence>
<dbReference type="InterPro" id="IPR000834">
    <property type="entry name" value="Peptidase_M14"/>
</dbReference>
<dbReference type="Gene3D" id="3.40.630.10">
    <property type="entry name" value="Zn peptidases"/>
    <property type="match status" value="1"/>
</dbReference>
<dbReference type="GO" id="GO:0006508">
    <property type="term" value="P:proteolysis"/>
    <property type="evidence" value="ECO:0007669"/>
    <property type="project" value="InterPro"/>
</dbReference>
<name>T1JBE5_STRMM</name>
<dbReference type="PhylomeDB" id="T1JBE5"/>
<evidence type="ECO:0000256" key="1">
    <source>
        <dbReference type="ARBA" id="ARBA00001947"/>
    </source>
</evidence>
<accession>T1JBE5</accession>
<dbReference type="PANTHER" id="PTHR12756:SF9">
    <property type="entry name" value="CYTOSOLIC CARBOXYPEPTIDASE 6"/>
    <property type="match status" value="1"/>
</dbReference>
<dbReference type="GO" id="GO:0004181">
    <property type="term" value="F:metallocarboxypeptidase activity"/>
    <property type="evidence" value="ECO:0007669"/>
    <property type="project" value="InterPro"/>
</dbReference>
<dbReference type="PANTHER" id="PTHR12756">
    <property type="entry name" value="CYTOSOLIC CARBOXYPEPTIDASE"/>
    <property type="match status" value="1"/>
</dbReference>
<reference evidence="6" key="2">
    <citation type="submission" date="2015-02" db="UniProtKB">
        <authorList>
            <consortium name="EnsemblMetazoa"/>
        </authorList>
    </citation>
    <scope>IDENTIFICATION</scope>
</reference>
<dbReference type="AlphaFoldDB" id="T1JBE5"/>
<feature type="region of interest" description="Disordered" evidence="4">
    <location>
        <begin position="1"/>
        <end position="42"/>
    </location>
</feature>
<comment type="similarity">
    <text evidence="2 3">Belongs to the peptidase M14 family.</text>
</comment>
<comment type="cofactor">
    <cofactor evidence="1">
        <name>Zn(2+)</name>
        <dbReference type="ChEBI" id="CHEBI:29105"/>
    </cofactor>
</comment>
<dbReference type="HOGENOM" id="CLU_599337_0_0_1"/>
<sequence>MHFRGRDAIKDLQQRERPEMDRLHLIEEGKEKRKSERASEEEGKKCLLGNTTDCQSNSRTGESCAYRNWKTLSQRPLCASIALCAHQSVNSSRFVDSLLRDNTKASIVDSLKKLPSKYVYYYVSPEHKNHYVLSYIFGFDREDDVYHFAYSYPYSYSRLQTYLEEVEKMKLPFLSVDIIGYSLQHRSLSALTIGKGEAGAKQRKTVVITSRVHPGETPASYIVQGLVDYLTSDDSMAQVLREHVTFKVVPMLNPDGVFLGNYRTSMMGFDLNRSWTDANPWAHPTLFATKNLLRQLNGDNTVDLDFFIDIHAHSSLKGSFVYGNQYDDVYRAERHTLFPKLLGQVAEDFNPGASVYNRDPNKNGTARRFFANTLRDKANCYTLEVSFFGYHPRNGSDTSLLVPYTDEGFPQQRADKRLGRNLARAFFQYYVVTNHIPAAESAAQSSVNRGRSRDRSR</sequence>
<dbReference type="Proteomes" id="UP000014500">
    <property type="component" value="Unassembled WGS sequence"/>
</dbReference>
<dbReference type="EnsemblMetazoa" id="SMAR011087-RA">
    <property type="protein sequence ID" value="SMAR011087-PA"/>
    <property type="gene ID" value="SMAR011087"/>
</dbReference>
<dbReference type="OMA" id="LRLWFNF"/>
<dbReference type="STRING" id="126957.T1JBE5"/>
<dbReference type="PROSITE" id="PS52035">
    <property type="entry name" value="PEPTIDASE_M14"/>
    <property type="match status" value="1"/>
</dbReference>
<organism evidence="6 7">
    <name type="scientific">Strigamia maritima</name>
    <name type="common">European centipede</name>
    <name type="synonym">Geophilus maritimus</name>
    <dbReference type="NCBI Taxonomy" id="126957"/>
    <lineage>
        <taxon>Eukaryota</taxon>
        <taxon>Metazoa</taxon>
        <taxon>Ecdysozoa</taxon>
        <taxon>Arthropoda</taxon>
        <taxon>Myriapoda</taxon>
        <taxon>Chilopoda</taxon>
        <taxon>Pleurostigmophora</taxon>
        <taxon>Geophilomorpha</taxon>
        <taxon>Linotaeniidae</taxon>
        <taxon>Strigamia</taxon>
    </lineage>
</organism>
<dbReference type="GO" id="GO:0008270">
    <property type="term" value="F:zinc ion binding"/>
    <property type="evidence" value="ECO:0007669"/>
    <property type="project" value="InterPro"/>
</dbReference>
<evidence type="ECO:0000256" key="2">
    <source>
        <dbReference type="ARBA" id="ARBA00005988"/>
    </source>
</evidence>
<evidence type="ECO:0000256" key="4">
    <source>
        <dbReference type="SAM" id="MobiDB-lite"/>
    </source>
</evidence>
<reference evidence="7" key="1">
    <citation type="submission" date="2011-05" db="EMBL/GenBank/DDBJ databases">
        <authorList>
            <person name="Richards S.R."/>
            <person name="Qu J."/>
            <person name="Jiang H."/>
            <person name="Jhangiani S.N."/>
            <person name="Agravi P."/>
            <person name="Goodspeed R."/>
            <person name="Gross S."/>
            <person name="Mandapat C."/>
            <person name="Jackson L."/>
            <person name="Mathew T."/>
            <person name="Pu L."/>
            <person name="Thornton R."/>
            <person name="Saada N."/>
            <person name="Wilczek-Boney K.B."/>
            <person name="Lee S."/>
            <person name="Kovar C."/>
            <person name="Wu Y."/>
            <person name="Scherer S.E."/>
            <person name="Worley K.C."/>
            <person name="Muzny D.M."/>
            <person name="Gibbs R."/>
        </authorList>
    </citation>
    <scope>NUCLEOTIDE SEQUENCE</scope>
    <source>
        <strain evidence="7">Brora</strain>
    </source>
</reference>
<dbReference type="Pfam" id="PF00246">
    <property type="entry name" value="Peptidase_M14"/>
    <property type="match status" value="1"/>
</dbReference>
<dbReference type="SMART" id="SM00631">
    <property type="entry name" value="Zn_pept"/>
    <property type="match status" value="1"/>
</dbReference>
<dbReference type="EMBL" id="JH432010">
    <property type="status" value="NOT_ANNOTATED_CDS"/>
    <property type="molecule type" value="Genomic_DNA"/>
</dbReference>
<evidence type="ECO:0000313" key="7">
    <source>
        <dbReference type="Proteomes" id="UP000014500"/>
    </source>
</evidence>
<evidence type="ECO:0000256" key="3">
    <source>
        <dbReference type="PROSITE-ProRule" id="PRU01379"/>
    </source>
</evidence>
<proteinExistence type="inferred from homology"/>
<feature type="domain" description="Peptidase M14" evidence="5">
    <location>
        <begin position="152"/>
        <end position="409"/>
    </location>
</feature>
<keyword evidence="7" id="KW-1185">Reference proteome</keyword>
<protein>
    <recommendedName>
        <fullName evidence="5">Peptidase M14 domain-containing protein</fullName>
    </recommendedName>
</protein>